<dbReference type="InterPro" id="IPR038522">
    <property type="entry name" value="T4/T6SS_DotU_sf"/>
</dbReference>
<keyword evidence="3" id="KW-0812">Transmembrane</keyword>
<feature type="domain" description="OmpA-like" evidence="4">
    <location>
        <begin position="359"/>
        <end position="480"/>
    </location>
</feature>
<dbReference type="PANTHER" id="PTHR38033:SF1">
    <property type="entry name" value="DOTU FAMILY TYPE IV_VI SECRETION SYSTEM PROTEIN"/>
    <property type="match status" value="1"/>
</dbReference>
<evidence type="ECO:0000256" key="3">
    <source>
        <dbReference type="SAM" id="Phobius"/>
    </source>
</evidence>
<keyword evidence="1 3" id="KW-0472">Membrane</keyword>
<protein>
    <submittedName>
        <fullName evidence="5">Type VI secretion system protein TssL</fullName>
    </submittedName>
</protein>
<feature type="region of interest" description="Disordered" evidence="2">
    <location>
        <begin position="443"/>
        <end position="470"/>
    </location>
</feature>
<name>A0A4V2KTB7_9HYPH</name>
<evidence type="ECO:0000259" key="4">
    <source>
        <dbReference type="PROSITE" id="PS51123"/>
    </source>
</evidence>
<feature type="region of interest" description="Disordered" evidence="2">
    <location>
        <begin position="1"/>
        <end position="62"/>
    </location>
</feature>
<feature type="compositionally biased region" description="Pro residues" evidence="2">
    <location>
        <begin position="29"/>
        <end position="44"/>
    </location>
</feature>
<dbReference type="GO" id="GO:0016020">
    <property type="term" value="C:membrane"/>
    <property type="evidence" value="ECO:0007669"/>
    <property type="project" value="UniProtKB-UniRule"/>
</dbReference>
<gene>
    <name evidence="5" type="ORF">EYW49_13425</name>
</gene>
<organism evidence="5 6">
    <name type="scientific">Siculibacillus lacustris</name>
    <dbReference type="NCBI Taxonomy" id="1549641"/>
    <lineage>
        <taxon>Bacteria</taxon>
        <taxon>Pseudomonadati</taxon>
        <taxon>Pseudomonadota</taxon>
        <taxon>Alphaproteobacteria</taxon>
        <taxon>Hyphomicrobiales</taxon>
        <taxon>Ancalomicrobiaceae</taxon>
        <taxon>Siculibacillus</taxon>
    </lineage>
</organism>
<dbReference type="InterPro" id="IPR036737">
    <property type="entry name" value="OmpA-like_sf"/>
</dbReference>
<dbReference type="OrthoDB" id="345640at2"/>
<dbReference type="InterPro" id="IPR006665">
    <property type="entry name" value="OmpA-like"/>
</dbReference>
<dbReference type="Gene3D" id="3.30.1330.60">
    <property type="entry name" value="OmpA-like domain"/>
    <property type="match status" value="1"/>
</dbReference>
<comment type="caution">
    <text evidence="5">The sequence shown here is derived from an EMBL/GenBank/DDBJ whole genome shotgun (WGS) entry which is preliminary data.</text>
</comment>
<proteinExistence type="predicted"/>
<feature type="transmembrane region" description="Helical" evidence="3">
    <location>
        <begin position="262"/>
        <end position="282"/>
    </location>
</feature>
<dbReference type="EMBL" id="SJFN01000019">
    <property type="protein sequence ID" value="TBW36594.1"/>
    <property type="molecule type" value="Genomic_DNA"/>
</dbReference>
<dbReference type="AlphaFoldDB" id="A0A4V2KTB7"/>
<evidence type="ECO:0000313" key="6">
    <source>
        <dbReference type="Proteomes" id="UP000292781"/>
    </source>
</evidence>
<evidence type="ECO:0000313" key="5">
    <source>
        <dbReference type="EMBL" id="TBW36594.1"/>
    </source>
</evidence>
<feature type="compositionally biased region" description="Low complexity" evidence="2">
    <location>
        <begin position="18"/>
        <end position="28"/>
    </location>
</feature>
<dbReference type="SUPFAM" id="SSF103088">
    <property type="entry name" value="OmpA-like"/>
    <property type="match status" value="1"/>
</dbReference>
<keyword evidence="3" id="KW-1133">Transmembrane helix</keyword>
<dbReference type="CDD" id="cd07185">
    <property type="entry name" value="OmpA_C-like"/>
    <property type="match status" value="1"/>
</dbReference>
<dbReference type="PROSITE" id="PS51123">
    <property type="entry name" value="OMPA_2"/>
    <property type="match status" value="1"/>
</dbReference>
<accession>A0A4V2KTB7</accession>
<sequence>MADDPFDTSDRGDRTVFRPNPGGRRPAAPAAPPPGAAPAAPQAPTPRDDWGLVQRQTPEGPAVVTRPMMLKRDQMIVPHQNPIMRAAGPMLVLLGRLRIALMRASFAELMEHVAESLKAFELDVRAAGIDDAQTNAAKYVLCATADDIVQNIPSEDRHVWAQYSMLSRFFGERIGGVRFFQEVDKSIADPLHNVELLELEHACLALGFQGKYRTMENGAAQLHDIQKRVYEVLKSVRRAPPEDLSPRWRGLALRSQAGRLRVPVWVVAAVLLAGLSALYITYLTLLGGGAEVAAAEVVGLHPPTQMALLRKAPVPPPPPPPPPPPEPVVTTGPLTQMQRIRSTLAAEIASGDISADAVGTHVIIRVGSNFLFESGKADVKPVLRPLAKRMAEMLEKEAGPILVIGHTDNVAVNPGGRFKSNFELSLERAKQVSLLLGANLSTPARLKPEGRGEQEPVAPNDTADNKARNRRVEIWIDRAD</sequence>
<dbReference type="Proteomes" id="UP000292781">
    <property type="component" value="Unassembled WGS sequence"/>
</dbReference>
<dbReference type="Pfam" id="PF09850">
    <property type="entry name" value="DotU"/>
    <property type="match status" value="1"/>
</dbReference>
<dbReference type="NCBIfam" id="TIGR03349">
    <property type="entry name" value="IV_VI_DotU"/>
    <property type="match status" value="1"/>
</dbReference>
<feature type="compositionally biased region" description="Pro residues" evidence="2">
    <location>
        <begin position="313"/>
        <end position="327"/>
    </location>
</feature>
<dbReference type="PANTHER" id="PTHR38033">
    <property type="entry name" value="MEMBRANE PROTEIN-RELATED"/>
    <property type="match status" value="1"/>
</dbReference>
<dbReference type="Gene3D" id="1.25.40.590">
    <property type="entry name" value="Type IV / VI secretion system, DotU"/>
    <property type="match status" value="1"/>
</dbReference>
<evidence type="ECO:0000256" key="2">
    <source>
        <dbReference type="SAM" id="MobiDB-lite"/>
    </source>
</evidence>
<keyword evidence="6" id="KW-1185">Reference proteome</keyword>
<dbReference type="InterPro" id="IPR017732">
    <property type="entry name" value="T4/T6SS_DotU"/>
</dbReference>
<reference evidence="5 6" key="1">
    <citation type="submission" date="2019-02" db="EMBL/GenBank/DDBJ databases">
        <title>Siculibacillus lacustris gen. nov., sp. nov., a new rosette-forming bacterium isolated from a freshwater crater lake (Lake St. Ana, Romania).</title>
        <authorList>
            <person name="Felfoldi T."/>
            <person name="Marton Z."/>
            <person name="Szabo A."/>
            <person name="Mentes A."/>
            <person name="Boka K."/>
            <person name="Marialigeti K."/>
            <person name="Mathe I."/>
            <person name="Koncz M."/>
            <person name="Schumann P."/>
            <person name="Toth E."/>
        </authorList>
    </citation>
    <scope>NUCLEOTIDE SEQUENCE [LARGE SCALE GENOMIC DNA]</scope>
    <source>
        <strain evidence="5 6">SA-279</strain>
    </source>
</reference>
<dbReference type="Pfam" id="PF00691">
    <property type="entry name" value="OmpA"/>
    <property type="match status" value="1"/>
</dbReference>
<dbReference type="RefSeq" id="WP_131310101.1">
    <property type="nucleotide sequence ID" value="NZ_SJFN01000019.1"/>
</dbReference>
<dbReference type="NCBIfam" id="NF038228">
    <property type="entry name" value="IcmH_DotU_IVB"/>
    <property type="match status" value="1"/>
</dbReference>
<evidence type="ECO:0000256" key="1">
    <source>
        <dbReference type="PROSITE-ProRule" id="PRU00473"/>
    </source>
</evidence>
<feature type="region of interest" description="Disordered" evidence="2">
    <location>
        <begin position="309"/>
        <end position="331"/>
    </location>
</feature>